<evidence type="ECO:0000313" key="4">
    <source>
        <dbReference type="WBParaSite" id="PEQ_0000432801-mRNA-1"/>
    </source>
</evidence>
<feature type="region of interest" description="Disordered" evidence="1">
    <location>
        <begin position="78"/>
        <end position="98"/>
    </location>
</feature>
<dbReference type="Pfam" id="PF23788">
    <property type="entry name" value="EDRF1_N"/>
    <property type="match status" value="1"/>
</dbReference>
<name>A0A914RCV0_PAREQ</name>
<dbReference type="WBParaSite" id="PEQ_0000432801-mRNA-1">
    <property type="protein sequence ID" value="PEQ_0000432801-mRNA-1"/>
    <property type="gene ID" value="PEQ_0000432801"/>
</dbReference>
<reference evidence="4" key="1">
    <citation type="submission" date="2022-11" db="UniProtKB">
        <authorList>
            <consortium name="WormBaseParasite"/>
        </authorList>
    </citation>
    <scope>IDENTIFICATION</scope>
</reference>
<feature type="domain" description="EDRF1 N-terminal" evidence="2">
    <location>
        <begin position="2"/>
        <end position="47"/>
    </location>
</feature>
<dbReference type="Proteomes" id="UP000887564">
    <property type="component" value="Unplaced"/>
</dbReference>
<dbReference type="AlphaFoldDB" id="A0A914RCV0"/>
<evidence type="ECO:0000256" key="1">
    <source>
        <dbReference type="SAM" id="MobiDB-lite"/>
    </source>
</evidence>
<evidence type="ECO:0000259" key="2">
    <source>
        <dbReference type="Pfam" id="PF23788"/>
    </source>
</evidence>
<accession>A0A914RCV0</accession>
<evidence type="ECO:0000313" key="3">
    <source>
        <dbReference type="Proteomes" id="UP000887564"/>
    </source>
</evidence>
<keyword evidence="3" id="KW-1185">Reference proteome</keyword>
<sequence length="122" mass="13498">EDCIGAVDVIAHSDTIKKLLLSPFNATQPLNMVVHRIGKTLLIDNCEYLRTTYPSGYNSSPVADFLKLKCSQRTGLTEMAKTPEKASKPMTGEESGFNDPLEDYGITGFQDADKVLFCSTFW</sequence>
<proteinExistence type="predicted"/>
<dbReference type="InterPro" id="IPR056582">
    <property type="entry name" value="EDRF1_N"/>
</dbReference>
<organism evidence="3 4">
    <name type="scientific">Parascaris equorum</name>
    <name type="common">Equine roundworm</name>
    <dbReference type="NCBI Taxonomy" id="6256"/>
    <lineage>
        <taxon>Eukaryota</taxon>
        <taxon>Metazoa</taxon>
        <taxon>Ecdysozoa</taxon>
        <taxon>Nematoda</taxon>
        <taxon>Chromadorea</taxon>
        <taxon>Rhabditida</taxon>
        <taxon>Spirurina</taxon>
        <taxon>Ascaridomorpha</taxon>
        <taxon>Ascaridoidea</taxon>
        <taxon>Ascarididae</taxon>
        <taxon>Parascaris</taxon>
    </lineage>
</organism>
<protein>
    <recommendedName>
        <fullName evidence="2">EDRF1 N-terminal domain-containing protein</fullName>
    </recommendedName>
</protein>